<organism evidence="1 2">
    <name type="scientific">Hemibagrus guttatus</name>
    <dbReference type="NCBI Taxonomy" id="175788"/>
    <lineage>
        <taxon>Eukaryota</taxon>
        <taxon>Metazoa</taxon>
        <taxon>Chordata</taxon>
        <taxon>Craniata</taxon>
        <taxon>Vertebrata</taxon>
        <taxon>Euteleostomi</taxon>
        <taxon>Actinopterygii</taxon>
        <taxon>Neopterygii</taxon>
        <taxon>Teleostei</taxon>
        <taxon>Ostariophysi</taxon>
        <taxon>Siluriformes</taxon>
        <taxon>Bagridae</taxon>
        <taxon>Hemibagrus</taxon>
    </lineage>
</organism>
<dbReference type="AlphaFoldDB" id="A0AAE0UIX2"/>
<dbReference type="Gene3D" id="3.60.10.10">
    <property type="entry name" value="Endonuclease/exonuclease/phosphatase"/>
    <property type="match status" value="1"/>
</dbReference>
<dbReference type="PANTHER" id="PTHR47510:SF3">
    <property type="entry name" value="ENDO_EXONUCLEASE_PHOSPHATASE DOMAIN-CONTAINING PROTEIN"/>
    <property type="match status" value="1"/>
</dbReference>
<evidence type="ECO:0000313" key="1">
    <source>
        <dbReference type="EMBL" id="KAK3506462.1"/>
    </source>
</evidence>
<keyword evidence="2" id="KW-1185">Reference proteome</keyword>
<dbReference type="SUPFAM" id="SSF56219">
    <property type="entry name" value="DNase I-like"/>
    <property type="match status" value="1"/>
</dbReference>
<proteinExistence type="predicted"/>
<dbReference type="Proteomes" id="UP001274896">
    <property type="component" value="Unassembled WGS sequence"/>
</dbReference>
<protein>
    <submittedName>
        <fullName evidence="1">Uncharacterized protein</fullName>
    </submittedName>
</protein>
<comment type="caution">
    <text evidence="1">The sequence shown here is derived from an EMBL/GenBank/DDBJ whole genome shotgun (WGS) entry which is preliminary data.</text>
</comment>
<sequence length="192" mass="21672">MRLPVGAPAQAHKLNTVSKVKPSSGGSIPDLEAFTIDCKLFYSPREFSSFILVGVYIPPQGNVRKAQHVLADEIQRVEQTNPDVLVIVLGDFNKAKLRQLRSENEATFESGDKGKYKEDKYRFSKENITDPLLDPLQFTYRANRSVDDAVNMALHFILQHLDFPGSYARILFVDFSSVLNTIIPALLRDKLF</sequence>
<dbReference type="InterPro" id="IPR036691">
    <property type="entry name" value="Endo/exonu/phosph_ase_sf"/>
</dbReference>
<dbReference type="EMBL" id="JAUCMX010000030">
    <property type="protein sequence ID" value="KAK3506462.1"/>
    <property type="molecule type" value="Genomic_DNA"/>
</dbReference>
<name>A0AAE0UIX2_9TELE</name>
<evidence type="ECO:0000313" key="2">
    <source>
        <dbReference type="Proteomes" id="UP001274896"/>
    </source>
</evidence>
<gene>
    <name evidence="1" type="ORF">QTP70_000921</name>
</gene>
<accession>A0AAE0UIX2</accession>
<reference evidence="1" key="1">
    <citation type="submission" date="2023-06" db="EMBL/GenBank/DDBJ databases">
        <title>Male Hemibagrus guttatus genome.</title>
        <authorList>
            <person name="Bian C."/>
        </authorList>
    </citation>
    <scope>NUCLEOTIDE SEQUENCE</scope>
    <source>
        <strain evidence="1">Male_cb2023</strain>
        <tissue evidence="1">Muscle</tissue>
    </source>
</reference>
<dbReference type="PANTHER" id="PTHR47510">
    <property type="entry name" value="REVERSE TRANSCRIPTASE DOMAIN-CONTAINING PROTEIN"/>
    <property type="match status" value="1"/>
</dbReference>